<dbReference type="Gene3D" id="1.10.3730.20">
    <property type="match status" value="1"/>
</dbReference>
<dbReference type="EMBL" id="CP031053">
    <property type="protein sequence ID" value="QDZ26001.1"/>
    <property type="molecule type" value="Genomic_DNA"/>
</dbReference>
<dbReference type="Proteomes" id="UP000316726">
    <property type="component" value="Chromosome 20"/>
</dbReference>
<dbReference type="InterPro" id="IPR037185">
    <property type="entry name" value="EmrE-like"/>
</dbReference>
<evidence type="ECO:0008006" key="3">
    <source>
        <dbReference type="Google" id="ProtNLM"/>
    </source>
</evidence>
<evidence type="ECO:0000313" key="1">
    <source>
        <dbReference type="EMBL" id="QDZ26001.1"/>
    </source>
</evidence>
<organism evidence="1 2">
    <name type="scientific">Chloropicon primus</name>
    <dbReference type="NCBI Taxonomy" id="1764295"/>
    <lineage>
        <taxon>Eukaryota</taxon>
        <taxon>Viridiplantae</taxon>
        <taxon>Chlorophyta</taxon>
        <taxon>Chloropicophyceae</taxon>
        <taxon>Chloropicales</taxon>
        <taxon>Chloropicaceae</taxon>
        <taxon>Chloropicon</taxon>
    </lineage>
</organism>
<dbReference type="AlphaFoldDB" id="A0A5B8N0C2"/>
<evidence type="ECO:0000313" key="2">
    <source>
        <dbReference type="Proteomes" id="UP000316726"/>
    </source>
</evidence>
<proteinExistence type="predicted"/>
<reference evidence="1 2" key="1">
    <citation type="submission" date="2018-07" db="EMBL/GenBank/DDBJ databases">
        <title>The complete nuclear genome of the prasinophyte Chloropicon primus (CCMP1205).</title>
        <authorList>
            <person name="Pombert J.-F."/>
            <person name="Otis C."/>
            <person name="Turmel M."/>
            <person name="Lemieux C."/>
        </authorList>
    </citation>
    <scope>NUCLEOTIDE SEQUENCE [LARGE SCALE GENOMIC DNA]</scope>
    <source>
        <strain evidence="1 2">CCMP1205</strain>
    </source>
</reference>
<keyword evidence="2" id="KW-1185">Reference proteome</keyword>
<name>A0A5B8N0C2_9CHLO</name>
<gene>
    <name evidence="1" type="ORF">A3770_20p85190</name>
</gene>
<sequence>MDGILCSAEGWTCLALSALLSSLCSFGLSSSVKEAETSRWLVLLRRPKYTLSLLGNFLFGSIVSNYCQAKGNCFPPLSTAQPALNALELAFSAVLSMTVTKEEGRDARTVLGVVLVGLGIFVLF</sequence>
<protein>
    <recommendedName>
        <fullName evidence="3">EamA domain-containing protein</fullName>
    </recommendedName>
</protein>
<accession>A0A5B8N0C2</accession>
<dbReference type="SUPFAM" id="SSF103481">
    <property type="entry name" value="Multidrug resistance efflux transporter EmrE"/>
    <property type="match status" value="1"/>
</dbReference>